<dbReference type="InterPro" id="IPR035979">
    <property type="entry name" value="RBD_domain_sf"/>
</dbReference>
<dbReference type="Gene3D" id="3.30.70.330">
    <property type="match status" value="3"/>
</dbReference>
<gene>
    <name evidence="6" type="ORF">RF11_04327</name>
</gene>
<feature type="region of interest" description="Disordered" evidence="4">
    <location>
        <begin position="1"/>
        <end position="36"/>
    </location>
</feature>
<dbReference type="OMA" id="DAITHMN"/>
<dbReference type="InterPro" id="IPR012677">
    <property type="entry name" value="Nucleotide-bd_a/b_plait_sf"/>
</dbReference>
<dbReference type="GO" id="GO:0010629">
    <property type="term" value="P:negative regulation of gene expression"/>
    <property type="evidence" value="ECO:0007669"/>
    <property type="project" value="UniProtKB-ARBA"/>
</dbReference>
<dbReference type="GO" id="GO:1990904">
    <property type="term" value="C:ribonucleoprotein complex"/>
    <property type="evidence" value="ECO:0007669"/>
    <property type="project" value="InterPro"/>
</dbReference>
<proteinExistence type="predicted"/>
<dbReference type="OrthoDB" id="266020at2759"/>
<accession>A0A0C2NAE0</accession>
<dbReference type="FunFam" id="3.30.70.330:FF:000383">
    <property type="entry name" value="Sex lethal, isoform D"/>
    <property type="match status" value="1"/>
</dbReference>
<keyword evidence="1" id="KW-0677">Repeat</keyword>
<organism evidence="6 7">
    <name type="scientific">Thelohanellus kitauei</name>
    <name type="common">Myxosporean</name>
    <dbReference type="NCBI Taxonomy" id="669202"/>
    <lineage>
        <taxon>Eukaryota</taxon>
        <taxon>Metazoa</taxon>
        <taxon>Cnidaria</taxon>
        <taxon>Myxozoa</taxon>
        <taxon>Myxosporea</taxon>
        <taxon>Bivalvulida</taxon>
        <taxon>Platysporina</taxon>
        <taxon>Myxobolidae</taxon>
        <taxon>Thelohanellus</taxon>
    </lineage>
</organism>
<dbReference type="GO" id="GO:0003729">
    <property type="term" value="F:mRNA binding"/>
    <property type="evidence" value="ECO:0007669"/>
    <property type="project" value="UniProtKB-ARBA"/>
</dbReference>
<evidence type="ECO:0000256" key="4">
    <source>
        <dbReference type="SAM" id="MobiDB-lite"/>
    </source>
</evidence>
<name>A0A0C2NAE0_THEKT</name>
<evidence type="ECO:0000256" key="3">
    <source>
        <dbReference type="PROSITE-ProRule" id="PRU00176"/>
    </source>
</evidence>
<dbReference type="Pfam" id="PF00076">
    <property type="entry name" value="RRM_1"/>
    <property type="match status" value="3"/>
</dbReference>
<sequence length="384" mass="42746">MTVELINKQKSVESTNDSGNTSRTNETGCESSSTSFESQDSRNLIINYLPQHMNESEVFSLFAAIGELESCKLVRSKETKQSLGYAFVKYKNQEHAREAVKKLNKITLGNKVIKVSFARPSKPEIKDANLYVGGLPPGTTAEDLRKLFGKFGEIITCRVVQAENSSDYYFGFVRFDTKKEATNAMEALHGKIPCPEIFPSAVNALTVKFAKTPQPEQINMYGNNVAFDMMNIWNKSPPSKISSDDVTKAYGRVHSQYIASMASAKENEERLENQNTGNRIYSENGTYYNSKGSSGCSCCARSLNNGSIQGFNVVLTNLPADASELMLYRLCSKYGAINSVQVFFEENNWFAIINMTQQEDANHAVNCLNGLLLQPYTPIKAEIY</sequence>
<evidence type="ECO:0000313" key="7">
    <source>
        <dbReference type="Proteomes" id="UP000031668"/>
    </source>
</evidence>
<dbReference type="GO" id="GO:0005737">
    <property type="term" value="C:cytoplasm"/>
    <property type="evidence" value="ECO:0007669"/>
    <property type="project" value="UniProtKB-ARBA"/>
</dbReference>
<feature type="domain" description="RRM" evidence="5">
    <location>
        <begin position="128"/>
        <end position="212"/>
    </location>
</feature>
<evidence type="ECO:0000259" key="5">
    <source>
        <dbReference type="PROSITE" id="PS50102"/>
    </source>
</evidence>
<dbReference type="PANTHER" id="PTHR10352">
    <property type="entry name" value="EUKARYOTIC TRANSLATION INITIATION FACTOR 3 SUBUNIT G"/>
    <property type="match status" value="1"/>
</dbReference>
<dbReference type="SMART" id="SM00360">
    <property type="entry name" value="RRM"/>
    <property type="match status" value="3"/>
</dbReference>
<feature type="domain" description="RRM" evidence="5">
    <location>
        <begin position="311"/>
        <end position="384"/>
    </location>
</feature>
<dbReference type="AlphaFoldDB" id="A0A0C2NAE0"/>
<evidence type="ECO:0000256" key="2">
    <source>
        <dbReference type="ARBA" id="ARBA00022884"/>
    </source>
</evidence>
<keyword evidence="7" id="KW-1185">Reference proteome</keyword>
<evidence type="ECO:0000313" key="6">
    <source>
        <dbReference type="EMBL" id="KII70892.1"/>
    </source>
</evidence>
<protein>
    <submittedName>
        <fullName evidence="6">ELAV-like protein 2</fullName>
    </submittedName>
</protein>
<dbReference type="InterPro" id="IPR000504">
    <property type="entry name" value="RRM_dom"/>
</dbReference>
<dbReference type="InterPro" id="IPR002343">
    <property type="entry name" value="Hud_Sxl_RNA"/>
</dbReference>
<dbReference type="SUPFAM" id="SSF54928">
    <property type="entry name" value="RNA-binding domain, RBD"/>
    <property type="match status" value="2"/>
</dbReference>
<feature type="compositionally biased region" description="Polar residues" evidence="4">
    <location>
        <begin position="8"/>
        <end position="30"/>
    </location>
</feature>
<comment type="caution">
    <text evidence="6">The sequence shown here is derived from an EMBL/GenBank/DDBJ whole genome shotgun (WGS) entry which is preliminary data.</text>
</comment>
<dbReference type="EMBL" id="JWZT01001940">
    <property type="protein sequence ID" value="KII70892.1"/>
    <property type="molecule type" value="Genomic_DNA"/>
</dbReference>
<reference evidence="6 7" key="1">
    <citation type="journal article" date="2014" name="Genome Biol. Evol.">
        <title>The genome of the myxosporean Thelohanellus kitauei shows adaptations to nutrient acquisition within its fish host.</title>
        <authorList>
            <person name="Yang Y."/>
            <person name="Xiong J."/>
            <person name="Zhou Z."/>
            <person name="Huo F."/>
            <person name="Miao W."/>
            <person name="Ran C."/>
            <person name="Liu Y."/>
            <person name="Zhang J."/>
            <person name="Feng J."/>
            <person name="Wang M."/>
            <person name="Wang M."/>
            <person name="Wang L."/>
            <person name="Yao B."/>
        </authorList>
    </citation>
    <scope>NUCLEOTIDE SEQUENCE [LARGE SCALE GENOMIC DNA]</scope>
    <source>
        <strain evidence="6">Wuqing</strain>
    </source>
</reference>
<dbReference type="GO" id="GO:0009967">
    <property type="term" value="P:positive regulation of signal transduction"/>
    <property type="evidence" value="ECO:0007669"/>
    <property type="project" value="UniProtKB-ARBA"/>
</dbReference>
<dbReference type="PRINTS" id="PR00961">
    <property type="entry name" value="HUDSXLRNA"/>
</dbReference>
<dbReference type="Proteomes" id="UP000031668">
    <property type="component" value="Unassembled WGS sequence"/>
</dbReference>
<keyword evidence="2 3" id="KW-0694">RNA-binding</keyword>
<evidence type="ECO:0000256" key="1">
    <source>
        <dbReference type="ARBA" id="ARBA00022737"/>
    </source>
</evidence>
<feature type="domain" description="RRM" evidence="5">
    <location>
        <begin position="42"/>
        <end position="120"/>
    </location>
</feature>
<dbReference type="PROSITE" id="PS50102">
    <property type="entry name" value="RRM"/>
    <property type="match status" value="3"/>
</dbReference>